<protein>
    <recommendedName>
        <fullName evidence="13">MBOAT family protein</fullName>
    </recommendedName>
</protein>
<comment type="subcellular location">
    <subcellularLocation>
        <location evidence="1">Cell membrane</location>
        <topology evidence="1">Multi-pass membrane protein</topology>
    </subcellularLocation>
</comment>
<dbReference type="PANTHER" id="PTHR13285">
    <property type="entry name" value="ACYLTRANSFERASE"/>
    <property type="match status" value="1"/>
</dbReference>
<evidence type="ECO:0000256" key="4">
    <source>
        <dbReference type="ARBA" id="ARBA00022679"/>
    </source>
</evidence>
<dbReference type="InterPro" id="IPR051085">
    <property type="entry name" value="MB_O-acyltransferase"/>
</dbReference>
<feature type="transmembrane region" description="Helical" evidence="10">
    <location>
        <begin position="90"/>
        <end position="107"/>
    </location>
</feature>
<feature type="transmembrane region" description="Helical" evidence="10">
    <location>
        <begin position="119"/>
        <end position="141"/>
    </location>
</feature>
<reference evidence="11 12" key="1">
    <citation type="submission" date="2017-07" db="EMBL/GenBank/DDBJ databases">
        <title>Leptospira spp. isolated from tropical soils.</title>
        <authorList>
            <person name="Thibeaux R."/>
            <person name="Iraola G."/>
            <person name="Ferres I."/>
            <person name="Bierque E."/>
            <person name="Girault D."/>
            <person name="Soupe-Gilbert M.-E."/>
            <person name="Picardeau M."/>
            <person name="Goarant C."/>
        </authorList>
    </citation>
    <scope>NUCLEOTIDE SEQUENCE [LARGE SCALE GENOMIC DNA]</scope>
    <source>
        <strain evidence="11 12">FH2-C-A2</strain>
    </source>
</reference>
<dbReference type="GO" id="GO:0042121">
    <property type="term" value="P:alginic acid biosynthetic process"/>
    <property type="evidence" value="ECO:0007669"/>
    <property type="project" value="InterPro"/>
</dbReference>
<keyword evidence="6 10" id="KW-1133">Transmembrane helix</keyword>
<dbReference type="AlphaFoldDB" id="A0A2M9ZBF3"/>
<feature type="transmembrane region" description="Helical" evidence="10">
    <location>
        <begin position="342"/>
        <end position="359"/>
    </location>
</feature>
<evidence type="ECO:0000256" key="6">
    <source>
        <dbReference type="ARBA" id="ARBA00022989"/>
    </source>
</evidence>
<evidence type="ECO:0008006" key="13">
    <source>
        <dbReference type="Google" id="ProtNLM"/>
    </source>
</evidence>
<evidence type="ECO:0000256" key="5">
    <source>
        <dbReference type="ARBA" id="ARBA00022692"/>
    </source>
</evidence>
<feature type="transmembrane region" description="Helical" evidence="10">
    <location>
        <begin position="454"/>
        <end position="473"/>
    </location>
</feature>
<dbReference type="PIRSF" id="PIRSF016636">
    <property type="entry name" value="AlgI_DltB"/>
    <property type="match status" value="1"/>
</dbReference>
<dbReference type="InterPro" id="IPR024194">
    <property type="entry name" value="Ac/AlaTfrase_AlgI/DltB"/>
</dbReference>
<evidence type="ECO:0000313" key="11">
    <source>
        <dbReference type="EMBL" id="PJZ65739.1"/>
    </source>
</evidence>
<evidence type="ECO:0000256" key="9">
    <source>
        <dbReference type="PIRNR" id="PIRNR016636"/>
    </source>
</evidence>
<evidence type="ECO:0000256" key="7">
    <source>
        <dbReference type="ARBA" id="ARBA00023136"/>
    </source>
</evidence>
<dbReference type="RefSeq" id="WP_100759169.1">
    <property type="nucleotide sequence ID" value="NZ_NPDT01000004.1"/>
</dbReference>
<dbReference type="InterPro" id="IPR004299">
    <property type="entry name" value="MBOAT_fam"/>
</dbReference>
<feature type="transmembrane region" description="Helical" evidence="10">
    <location>
        <begin position="379"/>
        <end position="400"/>
    </location>
</feature>
<feature type="transmembrane region" description="Helical" evidence="10">
    <location>
        <begin position="425"/>
        <end position="442"/>
    </location>
</feature>
<feature type="transmembrane region" description="Helical" evidence="10">
    <location>
        <begin position="6"/>
        <end position="25"/>
    </location>
</feature>
<dbReference type="EMBL" id="NPDT01000004">
    <property type="protein sequence ID" value="PJZ65739.1"/>
    <property type="molecule type" value="Genomic_DNA"/>
</dbReference>
<keyword evidence="5 10" id="KW-0812">Transmembrane</keyword>
<evidence type="ECO:0000256" key="10">
    <source>
        <dbReference type="SAM" id="Phobius"/>
    </source>
</evidence>
<evidence type="ECO:0000256" key="1">
    <source>
        <dbReference type="ARBA" id="ARBA00004651"/>
    </source>
</evidence>
<keyword evidence="8 9" id="KW-0012">Acyltransferase</keyword>
<comment type="similarity">
    <text evidence="2 9">Belongs to the membrane-bound acyltransferase family.</text>
</comment>
<dbReference type="GO" id="GO:0005886">
    <property type="term" value="C:plasma membrane"/>
    <property type="evidence" value="ECO:0007669"/>
    <property type="project" value="UniProtKB-SubCell"/>
</dbReference>
<keyword evidence="4 9" id="KW-0808">Transferase</keyword>
<accession>A0A2M9ZBF3</accession>
<dbReference type="InterPro" id="IPR028362">
    <property type="entry name" value="AlgI"/>
</dbReference>
<sequence>MLFVSFEFLFFFVFVYLIYWILPAGRFRFYFLLTSSLVFYGTWSIPFLFHLLGILTFNYFGWEAYRKRNSEAVFIFIQSTNVLNLAFFKYFYFISDLLSGLLGLPGLSETVLRESHKAIGYEILLPLAISFYTFQVMSYGFDLRNGTYTAKHSFWEFVLFISFFPQLIAGPIVRSQDLLPQVRKLKEGSLPFPSLGSVQDGIWLLLSGIIKKIFIADQLLRFIQPVFSPEIRSVDKLSPWFLWLLSFSFLVMLYADFSGYSDLARGLGKLLGFELPLNFKAPFLFSSFGDLWKRWHLTFSTWIRDYIFIPLGGSRVSEGRLWFNLIFTFLLGGLWHGAKLPFALWGICMGVFLSIEASLSKRQIYEFKTPFSKILHRILIWFLYLSSGVFFFAPSASWGWEAVLKMTGGLFSSQEAGIYLPNPEGFLLSVFVVFLFQLAEEYPESLAYFKKIEYLLLPIAAILVTLGMTQFLSGRTDFYYFQF</sequence>
<dbReference type="Proteomes" id="UP000231912">
    <property type="component" value="Unassembled WGS sequence"/>
</dbReference>
<keyword evidence="3 9" id="KW-1003">Cell membrane</keyword>
<name>A0A2M9ZBF3_9LEPT</name>
<dbReference type="GO" id="GO:0016746">
    <property type="term" value="F:acyltransferase activity"/>
    <property type="evidence" value="ECO:0007669"/>
    <property type="project" value="UniProtKB-KW"/>
</dbReference>
<dbReference type="Pfam" id="PF03062">
    <property type="entry name" value="MBOAT"/>
    <property type="match status" value="1"/>
</dbReference>
<evidence type="ECO:0000256" key="2">
    <source>
        <dbReference type="ARBA" id="ARBA00010323"/>
    </source>
</evidence>
<keyword evidence="7 9" id="KW-0472">Membrane</keyword>
<feature type="transmembrane region" description="Helical" evidence="10">
    <location>
        <begin position="37"/>
        <end position="60"/>
    </location>
</feature>
<dbReference type="PIRSF" id="PIRSF500217">
    <property type="entry name" value="AlgI"/>
    <property type="match status" value="1"/>
</dbReference>
<dbReference type="PANTHER" id="PTHR13285:SF23">
    <property type="entry name" value="TEICHOIC ACID D-ALANYLTRANSFERASE"/>
    <property type="match status" value="1"/>
</dbReference>
<gene>
    <name evidence="11" type="ORF">CH371_12530</name>
</gene>
<organism evidence="11 12">
    <name type="scientific">Leptospira wolffii</name>
    <dbReference type="NCBI Taxonomy" id="409998"/>
    <lineage>
        <taxon>Bacteria</taxon>
        <taxon>Pseudomonadati</taxon>
        <taxon>Spirochaetota</taxon>
        <taxon>Spirochaetia</taxon>
        <taxon>Leptospirales</taxon>
        <taxon>Leptospiraceae</taxon>
        <taxon>Leptospira</taxon>
    </lineage>
</organism>
<proteinExistence type="inferred from homology"/>
<evidence type="ECO:0000256" key="3">
    <source>
        <dbReference type="ARBA" id="ARBA00022475"/>
    </source>
</evidence>
<comment type="caution">
    <text evidence="11">The sequence shown here is derived from an EMBL/GenBank/DDBJ whole genome shotgun (WGS) entry which is preliminary data.</text>
</comment>
<feature type="transmembrane region" description="Helical" evidence="10">
    <location>
        <begin position="153"/>
        <end position="173"/>
    </location>
</feature>
<evidence type="ECO:0000256" key="8">
    <source>
        <dbReference type="ARBA" id="ARBA00023315"/>
    </source>
</evidence>
<evidence type="ECO:0000313" key="12">
    <source>
        <dbReference type="Proteomes" id="UP000231912"/>
    </source>
</evidence>
<feature type="transmembrane region" description="Helical" evidence="10">
    <location>
        <begin position="240"/>
        <end position="257"/>
    </location>
</feature>
<feature type="transmembrane region" description="Helical" evidence="10">
    <location>
        <begin position="321"/>
        <end position="336"/>
    </location>
</feature>